<dbReference type="Pfam" id="PF02403">
    <property type="entry name" value="Seryl_tRNA_N"/>
    <property type="match status" value="1"/>
</dbReference>
<dbReference type="Pfam" id="PF00587">
    <property type="entry name" value="tRNA-synt_2b"/>
    <property type="match status" value="1"/>
</dbReference>
<evidence type="ECO:0000256" key="5">
    <source>
        <dbReference type="ARBA" id="ARBA00022598"/>
    </source>
</evidence>
<dbReference type="InterPro" id="IPR002314">
    <property type="entry name" value="aa-tRNA-synt_IIb"/>
</dbReference>
<dbReference type="Gene3D" id="1.10.287.40">
    <property type="entry name" value="Serine-tRNA synthetase, tRNA binding domain"/>
    <property type="match status" value="1"/>
</dbReference>
<dbReference type="EMBL" id="CP009451">
    <property type="protein sequence ID" value="AIR04035.1"/>
    <property type="molecule type" value="Genomic_DNA"/>
</dbReference>
<evidence type="ECO:0000256" key="11">
    <source>
        <dbReference type="ARBA" id="ARBA00048823"/>
    </source>
</evidence>
<comment type="subunit">
    <text evidence="12">Homodimer. The tRNA molecule binds across the dimer.</text>
</comment>
<dbReference type="RefSeq" id="WP_038474067.1">
    <property type="nucleotide sequence ID" value="NZ_CP009451.1"/>
</dbReference>
<dbReference type="AlphaFoldDB" id="A0A089RBU4"/>
<keyword evidence="8 12" id="KW-0648">Protein biosynthesis</keyword>
<evidence type="ECO:0000256" key="7">
    <source>
        <dbReference type="ARBA" id="ARBA00022840"/>
    </source>
</evidence>
<dbReference type="UniPathway" id="UPA00906">
    <property type="reaction ID" value="UER00895"/>
</dbReference>
<evidence type="ECO:0000256" key="12">
    <source>
        <dbReference type="HAMAP-Rule" id="MF_00176"/>
    </source>
</evidence>
<keyword evidence="4 12" id="KW-0963">Cytoplasm</keyword>
<dbReference type="InterPro" id="IPR006195">
    <property type="entry name" value="aa-tRNA-synth_II"/>
</dbReference>
<evidence type="ECO:0000256" key="4">
    <source>
        <dbReference type="ARBA" id="ARBA00022490"/>
    </source>
</evidence>
<keyword evidence="7 12" id="KW-0067">ATP-binding</keyword>
<evidence type="ECO:0000259" key="16">
    <source>
        <dbReference type="PROSITE" id="PS50862"/>
    </source>
</evidence>
<evidence type="ECO:0000313" key="17">
    <source>
        <dbReference type="EMBL" id="AIR04035.1"/>
    </source>
</evidence>
<keyword evidence="6 12" id="KW-0547">Nucleotide-binding</keyword>
<feature type="binding site" evidence="12 14">
    <location>
        <begin position="355"/>
        <end position="358"/>
    </location>
    <ligand>
        <name>ATP</name>
        <dbReference type="ChEBI" id="CHEBI:30616"/>
    </ligand>
</feature>
<dbReference type="GO" id="GO:0016260">
    <property type="term" value="P:selenocysteine biosynthetic process"/>
    <property type="evidence" value="ECO:0007669"/>
    <property type="project" value="UniProtKB-UniRule"/>
</dbReference>
<accession>A0A089RBU4</accession>
<organism evidence="17 18">
    <name type="scientific">Cedecea neteri</name>
    <dbReference type="NCBI Taxonomy" id="158822"/>
    <lineage>
        <taxon>Bacteria</taxon>
        <taxon>Pseudomonadati</taxon>
        <taxon>Pseudomonadota</taxon>
        <taxon>Gammaproteobacteria</taxon>
        <taxon>Enterobacterales</taxon>
        <taxon>Enterobacteriaceae</taxon>
        <taxon>Cedecea</taxon>
    </lineage>
</organism>
<keyword evidence="18" id="KW-1185">Reference proteome</keyword>
<evidence type="ECO:0000256" key="3">
    <source>
        <dbReference type="ARBA" id="ARBA00010728"/>
    </source>
</evidence>
<comment type="similarity">
    <text evidence="3 12">Belongs to the class-II aminoacyl-tRNA synthetase family. Type-1 seryl-tRNA synthetase subfamily.</text>
</comment>
<dbReference type="PROSITE" id="PS50862">
    <property type="entry name" value="AA_TRNA_LIGASE_II"/>
    <property type="match status" value="1"/>
</dbReference>
<reference evidence="17 18" key="1">
    <citation type="submission" date="2014-09" db="EMBL/GenBank/DDBJ databases">
        <title>Cedecea neteri SSMD04 Genome Sequencing.</title>
        <authorList>
            <person name="Tan J.-Y."/>
        </authorList>
    </citation>
    <scope>NUCLEOTIDE SEQUENCE [LARGE SCALE GENOMIC DNA]</scope>
    <source>
        <strain evidence="17 18">SSMD04</strain>
    </source>
</reference>
<evidence type="ECO:0000313" key="18">
    <source>
        <dbReference type="Proteomes" id="UP000029481"/>
    </source>
</evidence>
<evidence type="ECO:0000256" key="14">
    <source>
        <dbReference type="PIRSR" id="PIRSR001529-2"/>
    </source>
</evidence>
<evidence type="ECO:0000256" key="9">
    <source>
        <dbReference type="ARBA" id="ARBA00023146"/>
    </source>
</evidence>
<evidence type="ECO:0000256" key="13">
    <source>
        <dbReference type="PIRSR" id="PIRSR001529-1"/>
    </source>
</evidence>
<feature type="coiled-coil region" evidence="15">
    <location>
        <begin position="30"/>
        <end position="102"/>
    </location>
</feature>
<dbReference type="FunFam" id="3.30.930.10:FF:000018">
    <property type="entry name" value="Serine--tRNA ligase"/>
    <property type="match status" value="1"/>
</dbReference>
<dbReference type="InterPro" id="IPR033729">
    <property type="entry name" value="SerRS_core"/>
</dbReference>
<keyword evidence="15" id="KW-0175">Coiled coil</keyword>
<feature type="binding site" evidence="13">
    <location>
        <position position="237"/>
    </location>
    <ligand>
        <name>L-serine</name>
        <dbReference type="ChEBI" id="CHEBI:33384"/>
    </ligand>
</feature>
<dbReference type="PANTHER" id="PTHR43697:SF1">
    <property type="entry name" value="SERINE--TRNA LIGASE"/>
    <property type="match status" value="1"/>
</dbReference>
<evidence type="ECO:0000256" key="1">
    <source>
        <dbReference type="ARBA" id="ARBA00004496"/>
    </source>
</evidence>
<dbReference type="InterPro" id="IPR002317">
    <property type="entry name" value="Ser-tRNA-ligase_type_1"/>
</dbReference>
<dbReference type="SUPFAM" id="SSF55681">
    <property type="entry name" value="Class II aaRS and biotin synthetases"/>
    <property type="match status" value="1"/>
</dbReference>
<evidence type="ECO:0000256" key="2">
    <source>
        <dbReference type="ARBA" id="ARBA00005045"/>
    </source>
</evidence>
<keyword evidence="5 12" id="KW-0436">Ligase</keyword>
<gene>
    <name evidence="12" type="primary">serS</name>
    <name evidence="17" type="ORF">JT31_05240</name>
</gene>
<comment type="domain">
    <text evidence="12">Consists of two distinct domains, a catalytic core and a N-terminal extension that is involved in tRNA binding.</text>
</comment>
<feature type="binding site" evidence="12">
    <location>
        <position position="391"/>
    </location>
    <ligand>
        <name>L-serine</name>
        <dbReference type="ChEBI" id="CHEBI:33384"/>
    </ligand>
</feature>
<dbReference type="NCBIfam" id="TIGR00414">
    <property type="entry name" value="serS"/>
    <property type="match status" value="1"/>
</dbReference>
<comment type="catalytic activity">
    <reaction evidence="11 12">
        <text>tRNA(Ser) + L-serine + ATP = L-seryl-tRNA(Ser) + AMP + diphosphate + H(+)</text>
        <dbReference type="Rhea" id="RHEA:12292"/>
        <dbReference type="Rhea" id="RHEA-COMP:9669"/>
        <dbReference type="Rhea" id="RHEA-COMP:9703"/>
        <dbReference type="ChEBI" id="CHEBI:15378"/>
        <dbReference type="ChEBI" id="CHEBI:30616"/>
        <dbReference type="ChEBI" id="CHEBI:33019"/>
        <dbReference type="ChEBI" id="CHEBI:33384"/>
        <dbReference type="ChEBI" id="CHEBI:78442"/>
        <dbReference type="ChEBI" id="CHEBI:78533"/>
        <dbReference type="ChEBI" id="CHEBI:456215"/>
        <dbReference type="EC" id="6.1.1.11"/>
    </reaction>
</comment>
<dbReference type="Proteomes" id="UP000029481">
    <property type="component" value="Chromosome"/>
</dbReference>
<protein>
    <recommendedName>
        <fullName evidence="12">Serine--tRNA ligase</fullName>
        <ecNumber evidence="12">6.1.1.11</ecNumber>
    </recommendedName>
    <alternativeName>
        <fullName evidence="12">Seryl-tRNA synthetase</fullName>
        <shortName evidence="12">SerRS</shortName>
    </alternativeName>
    <alternativeName>
        <fullName evidence="12">Seryl-tRNA(Ser/Sec) synthetase</fullName>
    </alternativeName>
</protein>
<dbReference type="CDD" id="cd00770">
    <property type="entry name" value="SerRS_core"/>
    <property type="match status" value="1"/>
</dbReference>
<dbReference type="InterPro" id="IPR045864">
    <property type="entry name" value="aa-tRNA-synth_II/BPL/LPL"/>
</dbReference>
<comment type="catalytic activity">
    <reaction evidence="10 12">
        <text>tRNA(Sec) + L-serine + ATP = L-seryl-tRNA(Sec) + AMP + diphosphate + H(+)</text>
        <dbReference type="Rhea" id="RHEA:42580"/>
        <dbReference type="Rhea" id="RHEA-COMP:9742"/>
        <dbReference type="Rhea" id="RHEA-COMP:10128"/>
        <dbReference type="ChEBI" id="CHEBI:15378"/>
        <dbReference type="ChEBI" id="CHEBI:30616"/>
        <dbReference type="ChEBI" id="CHEBI:33019"/>
        <dbReference type="ChEBI" id="CHEBI:33384"/>
        <dbReference type="ChEBI" id="CHEBI:78442"/>
        <dbReference type="ChEBI" id="CHEBI:78533"/>
        <dbReference type="ChEBI" id="CHEBI:456215"/>
        <dbReference type="EC" id="6.1.1.11"/>
    </reaction>
</comment>
<dbReference type="GO" id="GO:0006434">
    <property type="term" value="P:seryl-tRNA aminoacylation"/>
    <property type="evidence" value="ECO:0007669"/>
    <property type="project" value="UniProtKB-UniRule"/>
</dbReference>
<dbReference type="GO" id="GO:0005737">
    <property type="term" value="C:cytoplasm"/>
    <property type="evidence" value="ECO:0007669"/>
    <property type="project" value="UniProtKB-SubCell"/>
</dbReference>
<dbReference type="HAMAP" id="MF_00176">
    <property type="entry name" value="Ser_tRNA_synth_type1"/>
    <property type="match status" value="1"/>
</dbReference>
<dbReference type="Gene3D" id="3.30.930.10">
    <property type="entry name" value="Bira Bifunctional Protein, Domain 2"/>
    <property type="match status" value="1"/>
</dbReference>
<feature type="domain" description="Aminoacyl-transfer RNA synthetases class-II family profile" evidence="16">
    <location>
        <begin position="171"/>
        <end position="416"/>
    </location>
</feature>
<proteinExistence type="inferred from homology"/>
<comment type="caution">
    <text evidence="12">Lacks conserved residue(s) required for the propagation of feature annotation.</text>
</comment>
<feature type="binding site" evidence="13">
    <location>
        <position position="268"/>
    </location>
    <ligand>
        <name>L-serine</name>
        <dbReference type="ChEBI" id="CHEBI:33384"/>
    </ligand>
</feature>
<comment type="function">
    <text evidence="12">Catalyzes the attachment of serine to tRNA(Ser). Is also able to aminoacylate tRNA(Sec) with serine, to form the misacylated tRNA L-seryl-tRNA(Sec), which will be further converted into selenocysteinyl-tRNA(Sec).</text>
</comment>
<dbReference type="SUPFAM" id="SSF46589">
    <property type="entry name" value="tRNA-binding arm"/>
    <property type="match status" value="1"/>
</dbReference>
<dbReference type="GO" id="GO:0004828">
    <property type="term" value="F:serine-tRNA ligase activity"/>
    <property type="evidence" value="ECO:0007669"/>
    <property type="project" value="UniProtKB-UniRule"/>
</dbReference>
<dbReference type="KEGG" id="cnt:JT31_05240"/>
<dbReference type="GO" id="GO:0005524">
    <property type="term" value="F:ATP binding"/>
    <property type="evidence" value="ECO:0007669"/>
    <property type="project" value="UniProtKB-UniRule"/>
</dbReference>
<evidence type="ECO:0000256" key="10">
    <source>
        <dbReference type="ARBA" id="ARBA00047929"/>
    </source>
</evidence>
<dbReference type="InterPro" id="IPR010978">
    <property type="entry name" value="tRNA-bd_arm"/>
</dbReference>
<feature type="binding site" evidence="12">
    <location>
        <begin position="237"/>
        <end position="239"/>
    </location>
    <ligand>
        <name>L-serine</name>
        <dbReference type="ChEBI" id="CHEBI:33384"/>
    </ligand>
</feature>
<dbReference type="InterPro" id="IPR015866">
    <property type="entry name" value="Ser-tRNA-synth_1_N"/>
</dbReference>
<sequence>MLDPNLLRTEPDAVAEKLARRGFKLDVETLRSLEERRKVLQVKTENLQAERNSRSKSIGQAKARGEDIEPLRLQVNQLGEELDAAKNELDSLLAEIRDISLTLPNIPDDCVPMGKDDSENVEISRWGEPRKFDFEVRDHVTLGEMAKGLDFAAAVKLTGSRFVVMQGQIARMHRALTQFMLDLHTEQHGYMENYVPYLVNQDTLYGTGQLPKFGGDLFHTRPLEEEADSSNYALIPTAEVPLTNLVRDEILDDESLPLKLTAHTPCFRSEAGSYGRDTRGLIRQHQFDKVEMVQIVRPEDSMDALEELTGHAEKVLQLLGLPYRKVLLCSGDIGFGSAKTYDLEVWLPAQNTYREISSCSNMWDFQARRLQARCRNKADKKTRLVHTLNGSGLAVGRTLVAVLENYQQADGRIQVPEALRPYMNDLEYIG</sequence>
<comment type="pathway">
    <text evidence="2 12">Aminoacyl-tRNA biosynthesis; selenocysteinyl-tRNA(Sec) biosynthesis; L-seryl-tRNA(Sec) from L-serine and tRNA(Sec): step 1/1.</text>
</comment>
<evidence type="ECO:0000256" key="6">
    <source>
        <dbReference type="ARBA" id="ARBA00022741"/>
    </source>
</evidence>
<name>A0A089RBU4_9ENTR</name>
<dbReference type="OrthoDB" id="9804647at2"/>
<comment type="subcellular location">
    <subcellularLocation>
        <location evidence="1 12">Cytoplasm</location>
    </subcellularLocation>
</comment>
<evidence type="ECO:0000256" key="15">
    <source>
        <dbReference type="SAM" id="Coils"/>
    </source>
</evidence>
<feature type="binding site" evidence="13">
    <location>
        <position position="389"/>
    </location>
    <ligand>
        <name>L-serine</name>
        <dbReference type="ChEBI" id="CHEBI:33384"/>
    </ligand>
</feature>
<dbReference type="PANTHER" id="PTHR43697">
    <property type="entry name" value="SERYL-TRNA SYNTHETASE"/>
    <property type="match status" value="1"/>
</dbReference>
<feature type="binding site" evidence="12 13">
    <location>
        <position position="291"/>
    </location>
    <ligand>
        <name>L-serine</name>
        <dbReference type="ChEBI" id="CHEBI:33384"/>
    </ligand>
</feature>
<dbReference type="EC" id="6.1.1.11" evidence="12"/>
<dbReference type="PRINTS" id="PR00981">
    <property type="entry name" value="TRNASYNTHSER"/>
</dbReference>
<evidence type="ECO:0000256" key="8">
    <source>
        <dbReference type="ARBA" id="ARBA00022917"/>
    </source>
</evidence>
<keyword evidence="9 12" id="KW-0030">Aminoacyl-tRNA synthetase</keyword>
<feature type="binding site" evidence="12 14">
    <location>
        <begin position="268"/>
        <end position="270"/>
    </location>
    <ligand>
        <name>ATP</name>
        <dbReference type="ChEBI" id="CHEBI:30616"/>
    </ligand>
</feature>
<dbReference type="InterPro" id="IPR042103">
    <property type="entry name" value="SerRS_1_N_sf"/>
</dbReference>
<dbReference type="PIRSF" id="PIRSF001529">
    <property type="entry name" value="Ser-tRNA-synth_IIa"/>
    <property type="match status" value="1"/>
</dbReference>
<dbReference type="FunFam" id="1.10.287.40:FF:000001">
    <property type="entry name" value="Serine--tRNA ligase"/>
    <property type="match status" value="1"/>
</dbReference>